<feature type="transmembrane region" description="Helical" evidence="1">
    <location>
        <begin position="65"/>
        <end position="86"/>
    </location>
</feature>
<keyword evidence="1" id="KW-0472">Membrane</keyword>
<dbReference type="AlphaFoldDB" id="A0A6V7QM86"/>
<sequence>MYKSNSCDEFAENDFLAGDRKTHVVVEPELLFGAPKQGLELGVERYEMGMMNLLRCSPRTPQSGLWVRLGGAYRLLLLLLAFYLSLNTSLVSASELCLVGACWRSTSLWPLEACNKK</sequence>
<evidence type="ECO:0000256" key="1">
    <source>
        <dbReference type="SAM" id="Phobius"/>
    </source>
</evidence>
<organism evidence="2">
    <name type="scientific">Ananas comosus var. bracteatus</name>
    <name type="common">red pineapple</name>
    <dbReference type="NCBI Taxonomy" id="296719"/>
    <lineage>
        <taxon>Eukaryota</taxon>
        <taxon>Viridiplantae</taxon>
        <taxon>Streptophyta</taxon>
        <taxon>Embryophyta</taxon>
        <taxon>Tracheophyta</taxon>
        <taxon>Spermatophyta</taxon>
        <taxon>Magnoliopsida</taxon>
        <taxon>Liliopsida</taxon>
        <taxon>Poales</taxon>
        <taxon>Bromeliaceae</taxon>
        <taxon>Bromelioideae</taxon>
        <taxon>Ananas</taxon>
    </lineage>
</organism>
<keyword evidence="1" id="KW-1133">Transmembrane helix</keyword>
<protein>
    <submittedName>
        <fullName evidence="2">Uncharacterized protein</fullName>
    </submittedName>
</protein>
<evidence type="ECO:0000313" key="2">
    <source>
        <dbReference type="EMBL" id="CAD1844269.1"/>
    </source>
</evidence>
<reference evidence="2" key="1">
    <citation type="submission" date="2020-07" db="EMBL/GenBank/DDBJ databases">
        <authorList>
            <person name="Lin J."/>
        </authorList>
    </citation>
    <scope>NUCLEOTIDE SEQUENCE</scope>
</reference>
<dbReference type="EMBL" id="LR862137">
    <property type="protein sequence ID" value="CAD1844269.1"/>
    <property type="molecule type" value="Genomic_DNA"/>
</dbReference>
<name>A0A6V7QM86_ANACO</name>
<gene>
    <name evidence="2" type="ORF">CB5_LOCUS27480</name>
</gene>
<keyword evidence="1" id="KW-0812">Transmembrane</keyword>
<accession>A0A6V7QM86</accession>
<proteinExistence type="predicted"/>